<reference evidence="3" key="1">
    <citation type="journal article" date="2020" name="Microorganisms">
        <title>Complete Genome of a Member of a New Bacterial Lineage in the Microgenomates Group Reveals an Unusual Nucleotide Composition Disparity Between Two Strands of DNA and Limited Metabolic Potential.</title>
        <authorList>
            <person name="Kadnikov V.V."/>
            <person name="Mardanov A.V."/>
            <person name="Beletsky A.V."/>
            <person name="Karnachuk O.V."/>
            <person name="Ravin N.V."/>
        </authorList>
    </citation>
    <scope>NUCLEOTIDE SEQUENCE [LARGE SCALE GENOMIC DNA]</scope>
</reference>
<organism evidence="2 3">
    <name type="scientific">Candidatus Chazhemtobacterium aquaticus</name>
    <dbReference type="NCBI Taxonomy" id="2715735"/>
    <lineage>
        <taxon>Bacteria</taxon>
        <taxon>Candidatus Chazhemtobacteraceae</taxon>
        <taxon>Candidatus Chazhemtobacterium</taxon>
    </lineage>
</organism>
<feature type="transmembrane region" description="Helical" evidence="1">
    <location>
        <begin position="90"/>
        <end position="110"/>
    </location>
</feature>
<dbReference type="AlphaFoldDB" id="A0A857N4M6"/>
<protein>
    <submittedName>
        <fullName evidence="2">Uncharacterized protein</fullName>
    </submittedName>
</protein>
<keyword evidence="3" id="KW-1185">Reference proteome</keyword>
<keyword evidence="1" id="KW-0472">Membrane</keyword>
<name>A0A857N4M6_9BACT</name>
<evidence type="ECO:0000313" key="2">
    <source>
        <dbReference type="EMBL" id="QHO63185.1"/>
    </source>
</evidence>
<feature type="transmembrane region" description="Helical" evidence="1">
    <location>
        <begin position="46"/>
        <end position="70"/>
    </location>
</feature>
<dbReference type="Proteomes" id="UP000463983">
    <property type="component" value="Chromosome"/>
</dbReference>
<dbReference type="Pfam" id="PF18895">
    <property type="entry name" value="T4SS_pilin"/>
    <property type="match status" value="1"/>
</dbReference>
<dbReference type="EMBL" id="CP047901">
    <property type="protein sequence ID" value="QHO63185.1"/>
    <property type="molecule type" value="Genomic_DNA"/>
</dbReference>
<keyword evidence="1" id="KW-1133">Transmembrane helix</keyword>
<keyword evidence="1" id="KW-0812">Transmembrane</keyword>
<proteinExistence type="predicted"/>
<dbReference type="KEGG" id="caqa:MICH65_0204"/>
<evidence type="ECO:0000256" key="1">
    <source>
        <dbReference type="SAM" id="Phobius"/>
    </source>
</evidence>
<dbReference type="InterPro" id="IPR043993">
    <property type="entry name" value="T4SS_pilin"/>
</dbReference>
<accession>A0A857N4M6</accession>
<evidence type="ECO:0000313" key="3">
    <source>
        <dbReference type="Proteomes" id="UP000463983"/>
    </source>
</evidence>
<sequence>MNLVKLFIPQAHAAFTQGGDIVGPGSHQNISSATAGTSLETLISTLLGALTAIAGLGFLIYFVIGGINWITAGGDQQKHQKATKQLTDAAIGLIVVVVAYAIAGIVGTVLEVDILNPASLLGL</sequence>
<dbReference type="RefSeq" id="WP_161931579.1">
    <property type="nucleotide sequence ID" value="NZ_CP047901.1"/>
</dbReference>
<gene>
    <name evidence="2" type="ORF">MICH65_0204</name>
</gene>